<comment type="caution">
    <text evidence="1">The sequence shown here is derived from an EMBL/GenBank/DDBJ whole genome shotgun (WGS) entry which is preliminary data.</text>
</comment>
<accession>A0AAV7NMJ0</accession>
<evidence type="ECO:0000313" key="1">
    <source>
        <dbReference type="EMBL" id="KAJ1116170.1"/>
    </source>
</evidence>
<sequence>MSELPLAYVGAGAHARIPAQASLVLVSKPRVRTAITTLPLCLWQIYTDAFCTPTFYAICVQKEASVRGILGRCYPPRGCLVAEDRERSGDARKISLRAGCMERLGGYCLPARICYSA</sequence>
<dbReference type="EMBL" id="JANPWB010000012">
    <property type="protein sequence ID" value="KAJ1116170.1"/>
    <property type="molecule type" value="Genomic_DNA"/>
</dbReference>
<proteinExistence type="predicted"/>
<evidence type="ECO:0000313" key="2">
    <source>
        <dbReference type="Proteomes" id="UP001066276"/>
    </source>
</evidence>
<dbReference type="AlphaFoldDB" id="A0AAV7NMJ0"/>
<dbReference type="Proteomes" id="UP001066276">
    <property type="component" value="Chromosome 8"/>
</dbReference>
<protein>
    <submittedName>
        <fullName evidence="1">Uncharacterized protein</fullName>
    </submittedName>
</protein>
<name>A0AAV7NMJ0_PLEWA</name>
<organism evidence="1 2">
    <name type="scientific">Pleurodeles waltl</name>
    <name type="common">Iberian ribbed newt</name>
    <dbReference type="NCBI Taxonomy" id="8319"/>
    <lineage>
        <taxon>Eukaryota</taxon>
        <taxon>Metazoa</taxon>
        <taxon>Chordata</taxon>
        <taxon>Craniata</taxon>
        <taxon>Vertebrata</taxon>
        <taxon>Euteleostomi</taxon>
        <taxon>Amphibia</taxon>
        <taxon>Batrachia</taxon>
        <taxon>Caudata</taxon>
        <taxon>Salamandroidea</taxon>
        <taxon>Salamandridae</taxon>
        <taxon>Pleurodelinae</taxon>
        <taxon>Pleurodeles</taxon>
    </lineage>
</organism>
<gene>
    <name evidence="1" type="ORF">NDU88_004388</name>
</gene>
<keyword evidence="2" id="KW-1185">Reference proteome</keyword>
<reference evidence="1" key="1">
    <citation type="journal article" date="2022" name="bioRxiv">
        <title>Sequencing and chromosome-scale assembly of the giantPleurodeles waltlgenome.</title>
        <authorList>
            <person name="Brown T."/>
            <person name="Elewa A."/>
            <person name="Iarovenko S."/>
            <person name="Subramanian E."/>
            <person name="Araus A.J."/>
            <person name="Petzold A."/>
            <person name="Susuki M."/>
            <person name="Suzuki K.-i.T."/>
            <person name="Hayashi T."/>
            <person name="Toyoda A."/>
            <person name="Oliveira C."/>
            <person name="Osipova E."/>
            <person name="Leigh N.D."/>
            <person name="Simon A."/>
            <person name="Yun M.H."/>
        </authorList>
    </citation>
    <scope>NUCLEOTIDE SEQUENCE</scope>
    <source>
        <strain evidence="1">20211129_DDA</strain>
        <tissue evidence="1">Liver</tissue>
    </source>
</reference>